<dbReference type="Pfam" id="PF00481">
    <property type="entry name" value="PP2C"/>
    <property type="match status" value="1"/>
</dbReference>
<reference evidence="13" key="1">
    <citation type="journal article" date="2020" name="Fungal Divers.">
        <title>Resolving the Mortierellaceae phylogeny through synthesis of multi-gene phylogenetics and phylogenomics.</title>
        <authorList>
            <person name="Vandepol N."/>
            <person name="Liber J."/>
            <person name="Desiro A."/>
            <person name="Na H."/>
            <person name="Kennedy M."/>
            <person name="Barry K."/>
            <person name="Grigoriev I.V."/>
            <person name="Miller A.N."/>
            <person name="O'Donnell K."/>
            <person name="Stajich J.E."/>
            <person name="Bonito G."/>
        </authorList>
    </citation>
    <scope>NUCLEOTIDE SEQUENCE</scope>
    <source>
        <strain evidence="13">NRRL 2591</strain>
    </source>
</reference>
<evidence type="ECO:0000256" key="5">
    <source>
        <dbReference type="ARBA" id="ARBA00022723"/>
    </source>
</evidence>
<dbReference type="EC" id="3.1.3.16" evidence="4"/>
<evidence type="ECO:0000256" key="8">
    <source>
        <dbReference type="ARBA" id="ARBA00023211"/>
    </source>
</evidence>
<dbReference type="GO" id="GO:0046872">
    <property type="term" value="F:metal ion binding"/>
    <property type="evidence" value="ECO:0007669"/>
    <property type="project" value="UniProtKB-KW"/>
</dbReference>
<dbReference type="PROSITE" id="PS01032">
    <property type="entry name" value="PPM_1"/>
    <property type="match status" value="1"/>
</dbReference>
<dbReference type="CDD" id="cd00143">
    <property type="entry name" value="PP2Cc"/>
    <property type="match status" value="1"/>
</dbReference>
<evidence type="ECO:0000256" key="2">
    <source>
        <dbReference type="ARBA" id="ARBA00001946"/>
    </source>
</evidence>
<dbReference type="EMBL" id="JAAAXW010000120">
    <property type="protein sequence ID" value="KAF9543166.1"/>
    <property type="molecule type" value="Genomic_DNA"/>
</dbReference>
<dbReference type="AlphaFoldDB" id="A0A9P6K2H2"/>
<dbReference type="PROSITE" id="PS51746">
    <property type="entry name" value="PPM_2"/>
    <property type="match status" value="1"/>
</dbReference>
<comment type="caution">
    <text evidence="13">The sequence shown here is derived from an EMBL/GenBank/DDBJ whole genome shotgun (WGS) entry which is preliminary data.</text>
</comment>
<dbReference type="Proteomes" id="UP000723463">
    <property type="component" value="Unassembled WGS sequence"/>
</dbReference>
<dbReference type="GO" id="GO:0004722">
    <property type="term" value="F:protein serine/threonine phosphatase activity"/>
    <property type="evidence" value="ECO:0007669"/>
    <property type="project" value="UniProtKB-EC"/>
</dbReference>
<comment type="cofactor">
    <cofactor evidence="2">
        <name>Mg(2+)</name>
        <dbReference type="ChEBI" id="CHEBI:18420"/>
    </cofactor>
</comment>
<dbReference type="InterPro" id="IPR001932">
    <property type="entry name" value="PPM-type_phosphatase-like_dom"/>
</dbReference>
<comment type="cofactor">
    <cofactor evidence="1">
        <name>Mn(2+)</name>
        <dbReference type="ChEBI" id="CHEBI:29035"/>
    </cofactor>
</comment>
<keyword evidence="5" id="KW-0479">Metal-binding</keyword>
<evidence type="ECO:0000256" key="7">
    <source>
        <dbReference type="ARBA" id="ARBA00022912"/>
    </source>
</evidence>
<feature type="compositionally biased region" description="Polar residues" evidence="11">
    <location>
        <begin position="1"/>
        <end position="19"/>
    </location>
</feature>
<dbReference type="SMART" id="SM00332">
    <property type="entry name" value="PP2Cc"/>
    <property type="match status" value="1"/>
</dbReference>
<organism evidence="13 14">
    <name type="scientific">Mortierella hygrophila</name>
    <dbReference type="NCBI Taxonomy" id="979708"/>
    <lineage>
        <taxon>Eukaryota</taxon>
        <taxon>Fungi</taxon>
        <taxon>Fungi incertae sedis</taxon>
        <taxon>Mucoromycota</taxon>
        <taxon>Mortierellomycotina</taxon>
        <taxon>Mortierellomycetes</taxon>
        <taxon>Mortierellales</taxon>
        <taxon>Mortierellaceae</taxon>
        <taxon>Mortierella</taxon>
    </lineage>
</organism>
<evidence type="ECO:0000256" key="10">
    <source>
        <dbReference type="RuleBase" id="RU003465"/>
    </source>
</evidence>
<comment type="catalytic activity">
    <reaction evidence="9">
        <text>O-phospho-L-threonyl-[protein] + H2O = L-threonyl-[protein] + phosphate</text>
        <dbReference type="Rhea" id="RHEA:47004"/>
        <dbReference type="Rhea" id="RHEA-COMP:11060"/>
        <dbReference type="Rhea" id="RHEA-COMP:11605"/>
        <dbReference type="ChEBI" id="CHEBI:15377"/>
        <dbReference type="ChEBI" id="CHEBI:30013"/>
        <dbReference type="ChEBI" id="CHEBI:43474"/>
        <dbReference type="ChEBI" id="CHEBI:61977"/>
        <dbReference type="EC" id="3.1.3.16"/>
    </reaction>
    <physiologicalReaction direction="left-to-right" evidence="9">
        <dbReference type="Rhea" id="RHEA:47005"/>
    </physiologicalReaction>
</comment>
<evidence type="ECO:0000256" key="11">
    <source>
        <dbReference type="SAM" id="MobiDB-lite"/>
    </source>
</evidence>
<dbReference type="PANTHER" id="PTHR13832">
    <property type="entry name" value="PROTEIN PHOSPHATASE 2C"/>
    <property type="match status" value="1"/>
</dbReference>
<feature type="region of interest" description="Disordered" evidence="11">
    <location>
        <begin position="1"/>
        <end position="22"/>
    </location>
</feature>
<comment type="similarity">
    <text evidence="3 10">Belongs to the PP2C family.</text>
</comment>
<gene>
    <name evidence="13" type="primary">PTC2_1</name>
    <name evidence="13" type="ORF">EC957_001228</name>
</gene>
<keyword evidence="8" id="KW-0464">Manganese</keyword>
<keyword evidence="14" id="KW-1185">Reference proteome</keyword>
<evidence type="ECO:0000259" key="12">
    <source>
        <dbReference type="PROSITE" id="PS51746"/>
    </source>
</evidence>
<feature type="domain" description="PPM-type phosphatase" evidence="12">
    <location>
        <begin position="23"/>
        <end position="250"/>
    </location>
</feature>
<evidence type="ECO:0000256" key="9">
    <source>
        <dbReference type="ARBA" id="ARBA00048832"/>
    </source>
</evidence>
<evidence type="ECO:0000313" key="14">
    <source>
        <dbReference type="Proteomes" id="UP000723463"/>
    </source>
</evidence>
<evidence type="ECO:0000313" key="13">
    <source>
        <dbReference type="EMBL" id="KAF9543166.1"/>
    </source>
</evidence>
<sequence>MGQTLSTPVTDKHSSTGSNDRLAFGQSAMQGWRVTMDDAHTTLLDVEEAPGIAFFAVYDGHGGDTVAKYSGDHLHKNIFADPAFGEKEFKTAIRNGFLETDRALHLDPDCNSESSGCTAITATITDKNILYVGNAGDSRAVLSRDGKAVAMSTDHKPTDFDESTRILFSGGYVENGRVNGLLATSRALGDFGFKLTDTSDPGDQIVIAVPDVVEHELTDEDEFLVLACDGIWDCMSSQHRRQHIDRRRMR</sequence>
<protein>
    <recommendedName>
        <fullName evidence="4">protein-serine/threonine phosphatase</fullName>
        <ecNumber evidence="4">3.1.3.16</ecNumber>
    </recommendedName>
</protein>
<accession>A0A9P6K2H2</accession>
<evidence type="ECO:0000256" key="1">
    <source>
        <dbReference type="ARBA" id="ARBA00001936"/>
    </source>
</evidence>
<dbReference type="InterPro" id="IPR036457">
    <property type="entry name" value="PPM-type-like_dom_sf"/>
</dbReference>
<proteinExistence type="inferred from homology"/>
<evidence type="ECO:0000256" key="6">
    <source>
        <dbReference type="ARBA" id="ARBA00022801"/>
    </source>
</evidence>
<name>A0A9P6K2H2_9FUNG</name>
<dbReference type="InterPro" id="IPR000222">
    <property type="entry name" value="PP2C_BS"/>
</dbReference>
<keyword evidence="6 10" id="KW-0378">Hydrolase</keyword>
<evidence type="ECO:0000256" key="4">
    <source>
        <dbReference type="ARBA" id="ARBA00013081"/>
    </source>
</evidence>
<dbReference type="Gene3D" id="3.60.40.10">
    <property type="entry name" value="PPM-type phosphatase domain"/>
    <property type="match status" value="1"/>
</dbReference>
<dbReference type="SUPFAM" id="SSF81606">
    <property type="entry name" value="PP2C-like"/>
    <property type="match status" value="1"/>
</dbReference>
<dbReference type="PANTHER" id="PTHR13832:SF565">
    <property type="entry name" value="AT28366P-RELATED"/>
    <property type="match status" value="1"/>
</dbReference>
<keyword evidence="7 10" id="KW-0904">Protein phosphatase</keyword>
<evidence type="ECO:0000256" key="3">
    <source>
        <dbReference type="ARBA" id="ARBA00006702"/>
    </source>
</evidence>
<dbReference type="InterPro" id="IPR015655">
    <property type="entry name" value="PP2C"/>
</dbReference>